<organism evidence="5">
    <name type="scientific">Thiolapillus brandeum</name>
    <dbReference type="NCBI Taxonomy" id="1076588"/>
    <lineage>
        <taxon>Bacteria</taxon>
        <taxon>Pseudomonadati</taxon>
        <taxon>Pseudomonadota</taxon>
        <taxon>Gammaproteobacteria</taxon>
        <taxon>Chromatiales</taxon>
        <taxon>Sedimenticolaceae</taxon>
        <taxon>Thiolapillus</taxon>
    </lineage>
</organism>
<dbReference type="SUPFAM" id="SSF50494">
    <property type="entry name" value="Trypsin-like serine proteases"/>
    <property type="match status" value="1"/>
</dbReference>
<dbReference type="GO" id="GO:0006508">
    <property type="term" value="P:proteolysis"/>
    <property type="evidence" value="ECO:0007669"/>
    <property type="project" value="UniProtKB-KW"/>
</dbReference>
<keyword evidence="4" id="KW-0720">Serine protease</keyword>
<gene>
    <name evidence="5" type="ORF">ENJ98_05235</name>
</gene>
<feature type="non-terminal residue" evidence="5">
    <location>
        <position position="261"/>
    </location>
</feature>
<dbReference type="EMBL" id="DROM01000316">
    <property type="protein sequence ID" value="HHH13620.1"/>
    <property type="molecule type" value="Genomic_DNA"/>
</dbReference>
<dbReference type="InterPro" id="IPR051201">
    <property type="entry name" value="Chloro_Bact_Ser_Proteases"/>
</dbReference>
<dbReference type="FunFam" id="2.40.10.10:FF:000001">
    <property type="entry name" value="Periplasmic serine protease DegS"/>
    <property type="match status" value="1"/>
</dbReference>
<name>A0A7C5N083_9GAMM</name>
<sequence>MLRTLRLALWLMAALLFFNWVWPSLQGWLLALTAEPRAVTPRGSLAEVEQTNIAIFRKASPSVVYITTTEDLVNLWTRDITRIPRGTGSGFVWDGHGHIVTNFHVIEGASAAYVRLQDQKTYRAVLVGASPADDLAVLRIQASLSILKPLPIGSSADLQVGQMVYAIGNPFGLDHTLTTGVISALDRTIRTENGVVDGLIQTDAAINPGNSGGPLLDSAGRLVGVNTAIYSPSGAYAGIGFAVPVDRVNRVVPQLIAHGRY</sequence>
<dbReference type="GO" id="GO:0004252">
    <property type="term" value="F:serine-type endopeptidase activity"/>
    <property type="evidence" value="ECO:0007669"/>
    <property type="project" value="InterPro"/>
</dbReference>
<proteinExistence type="inferred from homology"/>
<comment type="caution">
    <text evidence="5">The sequence shown here is derived from an EMBL/GenBank/DDBJ whole genome shotgun (WGS) entry which is preliminary data.</text>
</comment>
<dbReference type="InterPro" id="IPR001940">
    <property type="entry name" value="Peptidase_S1C"/>
</dbReference>
<dbReference type="Pfam" id="PF13365">
    <property type="entry name" value="Trypsin_2"/>
    <property type="match status" value="1"/>
</dbReference>
<reference evidence="5" key="1">
    <citation type="journal article" date="2020" name="mSystems">
        <title>Genome- and Community-Level Interaction Insights into Carbon Utilization and Element Cycling Functions of Hydrothermarchaeota in Hydrothermal Sediment.</title>
        <authorList>
            <person name="Zhou Z."/>
            <person name="Liu Y."/>
            <person name="Xu W."/>
            <person name="Pan J."/>
            <person name="Luo Z.H."/>
            <person name="Li M."/>
        </authorList>
    </citation>
    <scope>NUCLEOTIDE SEQUENCE [LARGE SCALE GENOMIC DNA]</scope>
    <source>
        <strain evidence="5">HyVt-535</strain>
    </source>
</reference>
<accession>A0A7C5N083</accession>
<evidence type="ECO:0000313" key="5">
    <source>
        <dbReference type="EMBL" id="HHH13620.1"/>
    </source>
</evidence>
<keyword evidence="2 5" id="KW-0645">Protease</keyword>
<dbReference type="Gene3D" id="2.40.10.120">
    <property type="match status" value="1"/>
</dbReference>
<protein>
    <submittedName>
        <fullName evidence="5">Trypsin-like serine protease</fullName>
    </submittedName>
</protein>
<dbReference type="PANTHER" id="PTHR43343:SF3">
    <property type="entry name" value="PROTEASE DO-LIKE 8, CHLOROPLASTIC"/>
    <property type="match status" value="1"/>
</dbReference>
<dbReference type="InterPro" id="IPR009003">
    <property type="entry name" value="Peptidase_S1_PA"/>
</dbReference>
<dbReference type="Proteomes" id="UP000886100">
    <property type="component" value="Unassembled WGS sequence"/>
</dbReference>
<dbReference type="AlphaFoldDB" id="A0A7C5N083"/>
<evidence type="ECO:0000256" key="2">
    <source>
        <dbReference type="ARBA" id="ARBA00022670"/>
    </source>
</evidence>
<evidence type="ECO:0000256" key="3">
    <source>
        <dbReference type="ARBA" id="ARBA00022801"/>
    </source>
</evidence>
<dbReference type="PRINTS" id="PR00834">
    <property type="entry name" value="PROTEASES2C"/>
</dbReference>
<dbReference type="PANTHER" id="PTHR43343">
    <property type="entry name" value="PEPTIDASE S12"/>
    <property type="match status" value="1"/>
</dbReference>
<keyword evidence="3" id="KW-0378">Hydrolase</keyword>
<evidence type="ECO:0000256" key="4">
    <source>
        <dbReference type="ARBA" id="ARBA00022825"/>
    </source>
</evidence>
<evidence type="ECO:0000256" key="1">
    <source>
        <dbReference type="ARBA" id="ARBA00010541"/>
    </source>
</evidence>
<comment type="similarity">
    <text evidence="1">Belongs to the peptidase S1C family.</text>
</comment>